<dbReference type="PRINTS" id="PR00038">
    <property type="entry name" value="HTHLUXR"/>
</dbReference>
<dbReference type="Proteomes" id="UP000316181">
    <property type="component" value="Unassembled WGS sequence"/>
</dbReference>
<dbReference type="GO" id="GO:0003677">
    <property type="term" value="F:DNA binding"/>
    <property type="evidence" value="ECO:0007669"/>
    <property type="project" value="UniProtKB-KW"/>
</dbReference>
<dbReference type="GO" id="GO:0006355">
    <property type="term" value="P:regulation of DNA-templated transcription"/>
    <property type="evidence" value="ECO:0007669"/>
    <property type="project" value="InterPro"/>
</dbReference>
<gene>
    <name evidence="5" type="ORF">FB389_1140</name>
</gene>
<dbReference type="SUPFAM" id="SSF46894">
    <property type="entry name" value="C-terminal effector domain of the bipartite response regulators"/>
    <property type="match status" value="1"/>
</dbReference>
<dbReference type="AlphaFoldDB" id="A0A542SQC9"/>
<protein>
    <submittedName>
        <fullName evidence="5">LuxR family two component transcriptional regulator</fullName>
    </submittedName>
</protein>
<evidence type="ECO:0000256" key="2">
    <source>
        <dbReference type="ARBA" id="ARBA00023125"/>
    </source>
</evidence>
<proteinExistence type="predicted"/>
<reference evidence="5 6" key="1">
    <citation type="submission" date="2019-06" db="EMBL/GenBank/DDBJ databases">
        <title>Sequencing the genomes of 1000 actinobacteria strains.</title>
        <authorList>
            <person name="Klenk H.-P."/>
        </authorList>
    </citation>
    <scope>NUCLEOTIDE SEQUENCE [LARGE SCALE GENOMIC DNA]</scope>
    <source>
        <strain evidence="5 6">DSM 10596</strain>
    </source>
</reference>
<feature type="modified residue" description="4-aspartylphosphate" evidence="3">
    <location>
        <position position="75"/>
    </location>
</feature>
<dbReference type="PROSITE" id="PS50110">
    <property type="entry name" value="RESPONSE_REGULATORY"/>
    <property type="match status" value="1"/>
</dbReference>
<dbReference type="PANTHER" id="PTHR43214">
    <property type="entry name" value="TWO-COMPONENT RESPONSE REGULATOR"/>
    <property type="match status" value="1"/>
</dbReference>
<name>A0A542SQC9_9MICO</name>
<keyword evidence="1 3" id="KW-0597">Phosphoprotein</keyword>
<accession>A0A542SQC9</accession>
<dbReference type="InterPro" id="IPR000792">
    <property type="entry name" value="Tscrpt_reg_LuxR_C"/>
</dbReference>
<dbReference type="InterPro" id="IPR016032">
    <property type="entry name" value="Sig_transdc_resp-reg_C-effctor"/>
</dbReference>
<dbReference type="Pfam" id="PF00196">
    <property type="entry name" value="GerE"/>
    <property type="match status" value="1"/>
</dbReference>
<dbReference type="OrthoDB" id="5145487at2"/>
<keyword evidence="2" id="KW-0238">DNA-binding</keyword>
<comment type="caution">
    <text evidence="5">The sequence shown here is derived from an EMBL/GenBank/DDBJ whole genome shotgun (WGS) entry which is preliminary data.</text>
</comment>
<dbReference type="InterPro" id="IPR001789">
    <property type="entry name" value="Sig_transdc_resp-reg_receiver"/>
</dbReference>
<dbReference type="InterPro" id="IPR011006">
    <property type="entry name" value="CheY-like_superfamily"/>
</dbReference>
<organism evidence="5 6">
    <name type="scientific">Rarobacter incanus</name>
    <dbReference type="NCBI Taxonomy" id="153494"/>
    <lineage>
        <taxon>Bacteria</taxon>
        <taxon>Bacillati</taxon>
        <taxon>Actinomycetota</taxon>
        <taxon>Actinomycetes</taxon>
        <taxon>Micrococcales</taxon>
        <taxon>Rarobacteraceae</taxon>
        <taxon>Rarobacter</taxon>
    </lineage>
</organism>
<sequence length="239" mass="25620">MADETELESGSARSQNEIAREGIRVAIVEDNNLFREMLVATINATPGMTLVASCATAQAARTQILPGSAHIVLMDISLPDGNGIALGLSLQRRDSKLRVLLLSAHNAMELLLDLPQGMQGKWSYLSKNSCVSVTMLLAAIRRTTAGRQVLDPGLVDKARPRVGTSVAALSARRYEVLRLLAQGLSNAGIAERLGIADKSVQNHVNSIYTELGIDPDPNENPRVIATLRMLEETGTIAGE</sequence>
<dbReference type="Pfam" id="PF00072">
    <property type="entry name" value="Response_reg"/>
    <property type="match status" value="1"/>
</dbReference>
<dbReference type="RefSeq" id="WP_142111750.1">
    <property type="nucleotide sequence ID" value="NZ_BAAATB010000002.1"/>
</dbReference>
<evidence type="ECO:0000313" key="5">
    <source>
        <dbReference type="EMBL" id="TQK76467.1"/>
    </source>
</evidence>
<dbReference type="GO" id="GO:0000160">
    <property type="term" value="P:phosphorelay signal transduction system"/>
    <property type="evidence" value="ECO:0007669"/>
    <property type="project" value="InterPro"/>
</dbReference>
<dbReference type="SUPFAM" id="SSF52172">
    <property type="entry name" value="CheY-like"/>
    <property type="match status" value="1"/>
</dbReference>
<dbReference type="Gene3D" id="3.40.50.2300">
    <property type="match status" value="1"/>
</dbReference>
<dbReference type="InterPro" id="IPR058245">
    <property type="entry name" value="NreC/VraR/RcsB-like_REC"/>
</dbReference>
<evidence type="ECO:0000256" key="3">
    <source>
        <dbReference type="PROSITE-ProRule" id="PRU00169"/>
    </source>
</evidence>
<dbReference type="CDD" id="cd06170">
    <property type="entry name" value="LuxR_C_like"/>
    <property type="match status" value="1"/>
</dbReference>
<dbReference type="CDD" id="cd17535">
    <property type="entry name" value="REC_NarL-like"/>
    <property type="match status" value="1"/>
</dbReference>
<evidence type="ECO:0000256" key="1">
    <source>
        <dbReference type="ARBA" id="ARBA00022553"/>
    </source>
</evidence>
<dbReference type="InterPro" id="IPR039420">
    <property type="entry name" value="WalR-like"/>
</dbReference>
<feature type="domain" description="Response regulatory" evidence="4">
    <location>
        <begin position="24"/>
        <end position="142"/>
    </location>
</feature>
<evidence type="ECO:0000313" key="6">
    <source>
        <dbReference type="Proteomes" id="UP000316181"/>
    </source>
</evidence>
<evidence type="ECO:0000259" key="4">
    <source>
        <dbReference type="PROSITE" id="PS50110"/>
    </source>
</evidence>
<keyword evidence="6" id="KW-1185">Reference proteome</keyword>
<dbReference type="SMART" id="SM00421">
    <property type="entry name" value="HTH_LUXR"/>
    <property type="match status" value="1"/>
</dbReference>
<dbReference type="SMART" id="SM00448">
    <property type="entry name" value="REC"/>
    <property type="match status" value="1"/>
</dbReference>
<dbReference type="EMBL" id="VFNV01000001">
    <property type="protein sequence ID" value="TQK76467.1"/>
    <property type="molecule type" value="Genomic_DNA"/>
</dbReference>